<evidence type="ECO:0000256" key="4">
    <source>
        <dbReference type="ARBA" id="ARBA00022801"/>
    </source>
</evidence>
<dbReference type="GO" id="GO:0007165">
    <property type="term" value="P:signal transduction"/>
    <property type="evidence" value="ECO:0007669"/>
    <property type="project" value="InterPro"/>
</dbReference>
<dbReference type="Pfam" id="PF00931">
    <property type="entry name" value="NB-ARC"/>
    <property type="match status" value="1"/>
</dbReference>
<comment type="catalytic activity">
    <reaction evidence="6">
        <text>NAD(+) + H2O = ADP-D-ribose + nicotinamide + H(+)</text>
        <dbReference type="Rhea" id="RHEA:16301"/>
        <dbReference type="ChEBI" id="CHEBI:15377"/>
        <dbReference type="ChEBI" id="CHEBI:15378"/>
        <dbReference type="ChEBI" id="CHEBI:17154"/>
        <dbReference type="ChEBI" id="CHEBI:57540"/>
        <dbReference type="ChEBI" id="CHEBI:57967"/>
        <dbReference type="EC" id="3.2.2.6"/>
    </reaction>
    <physiologicalReaction direction="left-to-right" evidence="6">
        <dbReference type="Rhea" id="RHEA:16302"/>
    </physiologicalReaction>
</comment>
<dbReference type="EC" id="3.2.2.6" evidence="1"/>
<dbReference type="PANTHER" id="PTHR11017:SF415">
    <property type="entry name" value="ADP-RIBOSYL CYCLASE_CYCLIC ADP-RIBOSE HYDROLASE"/>
    <property type="match status" value="1"/>
</dbReference>
<evidence type="ECO:0000256" key="5">
    <source>
        <dbReference type="ARBA" id="ARBA00023027"/>
    </source>
</evidence>
<dbReference type="GO" id="GO:0043531">
    <property type="term" value="F:ADP binding"/>
    <property type="evidence" value="ECO:0007669"/>
    <property type="project" value="InterPro"/>
</dbReference>
<dbReference type="Pfam" id="PF20160">
    <property type="entry name" value="C-JID"/>
    <property type="match status" value="1"/>
</dbReference>
<gene>
    <name evidence="9" type="ORF">HannXRQ_Chr03g0065091</name>
    <name evidence="8" type="ORF">HanXRQr2_Chr03g0103821</name>
</gene>
<dbReference type="PANTHER" id="PTHR11017">
    <property type="entry name" value="LEUCINE-RICH REPEAT-CONTAINING PROTEIN"/>
    <property type="match status" value="1"/>
</dbReference>
<dbReference type="Gramene" id="mRNA:HanXRQr2_Chr03g0103821">
    <property type="protein sequence ID" value="mRNA:HanXRQr2_Chr03g0103821"/>
    <property type="gene ID" value="HanXRQr2_Chr03g0103821"/>
</dbReference>
<keyword evidence="4 8" id="KW-0378">Hydrolase</keyword>
<dbReference type="InParanoid" id="A0A251V4E9"/>
<feature type="domain" description="TIR" evidence="7">
    <location>
        <begin position="8"/>
        <end position="173"/>
    </location>
</feature>
<keyword evidence="9" id="KW-0675">Receptor</keyword>
<dbReference type="InterPro" id="IPR042197">
    <property type="entry name" value="Apaf_helical"/>
</dbReference>
<evidence type="ECO:0000313" key="8">
    <source>
        <dbReference type="EMBL" id="KAF5813868.1"/>
    </source>
</evidence>
<dbReference type="OrthoDB" id="1357022at2759"/>
<dbReference type="EMBL" id="CM007892">
    <property type="protein sequence ID" value="OTG30487.1"/>
    <property type="molecule type" value="Genomic_DNA"/>
</dbReference>
<proteinExistence type="predicted"/>
<dbReference type="SMART" id="SM00255">
    <property type="entry name" value="TIR"/>
    <property type="match status" value="1"/>
</dbReference>
<dbReference type="InterPro" id="IPR000157">
    <property type="entry name" value="TIR_dom"/>
</dbReference>
<name>A0A251V4E9_HELAN</name>
<dbReference type="AlphaFoldDB" id="A0A251V4E9"/>
<dbReference type="SUPFAM" id="SSF52540">
    <property type="entry name" value="P-loop containing nucleoside triphosphate hydrolases"/>
    <property type="match status" value="1"/>
</dbReference>
<reference evidence="8 10" key="1">
    <citation type="journal article" date="2017" name="Nature">
        <title>The sunflower genome provides insights into oil metabolism, flowering and Asterid evolution.</title>
        <authorList>
            <person name="Badouin H."/>
            <person name="Gouzy J."/>
            <person name="Grassa C.J."/>
            <person name="Murat F."/>
            <person name="Staton S.E."/>
            <person name="Cottret L."/>
            <person name="Lelandais-Briere C."/>
            <person name="Owens G.L."/>
            <person name="Carrere S."/>
            <person name="Mayjonade B."/>
            <person name="Legrand L."/>
            <person name="Gill N."/>
            <person name="Kane N.C."/>
            <person name="Bowers J.E."/>
            <person name="Hubner S."/>
            <person name="Bellec A."/>
            <person name="Berard A."/>
            <person name="Berges H."/>
            <person name="Blanchet N."/>
            <person name="Boniface M.C."/>
            <person name="Brunel D."/>
            <person name="Catrice O."/>
            <person name="Chaidir N."/>
            <person name="Claudel C."/>
            <person name="Donnadieu C."/>
            <person name="Faraut T."/>
            <person name="Fievet G."/>
            <person name="Helmstetter N."/>
            <person name="King M."/>
            <person name="Knapp S.J."/>
            <person name="Lai Z."/>
            <person name="Le Paslier M.C."/>
            <person name="Lippi Y."/>
            <person name="Lorenzon L."/>
            <person name="Mandel J.R."/>
            <person name="Marage G."/>
            <person name="Marchand G."/>
            <person name="Marquand E."/>
            <person name="Bret-Mestries E."/>
            <person name="Morien E."/>
            <person name="Nambeesan S."/>
            <person name="Nguyen T."/>
            <person name="Pegot-Espagnet P."/>
            <person name="Pouilly N."/>
            <person name="Raftis F."/>
            <person name="Sallet E."/>
            <person name="Schiex T."/>
            <person name="Thomas J."/>
            <person name="Vandecasteele C."/>
            <person name="Vares D."/>
            <person name="Vear F."/>
            <person name="Vautrin S."/>
            <person name="Crespi M."/>
            <person name="Mangin B."/>
            <person name="Burke J.M."/>
            <person name="Salse J."/>
            <person name="Munos S."/>
            <person name="Vincourt P."/>
            <person name="Rieseberg L.H."/>
            <person name="Langlade N.B."/>
        </authorList>
    </citation>
    <scope>NUCLEOTIDE SEQUENCE [LARGE SCALE GENOMIC DNA]</scope>
    <source>
        <strain evidence="10">cv. SF193</strain>
        <tissue evidence="8">Leaves</tissue>
    </source>
</reference>
<dbReference type="SUPFAM" id="SSF52200">
    <property type="entry name" value="Toll/Interleukin receptor TIR domain"/>
    <property type="match status" value="1"/>
</dbReference>
<dbReference type="PRINTS" id="PR00364">
    <property type="entry name" value="DISEASERSIST"/>
</dbReference>
<dbReference type="SUPFAM" id="SSF52058">
    <property type="entry name" value="L domain-like"/>
    <property type="match status" value="1"/>
</dbReference>
<dbReference type="EMBL" id="MNCJ02000318">
    <property type="protein sequence ID" value="KAF5813868.1"/>
    <property type="molecule type" value="Genomic_DNA"/>
</dbReference>
<reference evidence="8" key="3">
    <citation type="submission" date="2020-06" db="EMBL/GenBank/DDBJ databases">
        <title>Helianthus annuus Genome sequencing and assembly Release 2.</title>
        <authorList>
            <person name="Gouzy J."/>
            <person name="Langlade N."/>
            <person name="Munos S."/>
        </authorList>
    </citation>
    <scope>NUCLEOTIDE SEQUENCE</scope>
    <source>
        <tissue evidence="8">Leaves</tissue>
    </source>
</reference>
<dbReference type="Proteomes" id="UP000215914">
    <property type="component" value="Chromosome 3"/>
</dbReference>
<dbReference type="PROSITE" id="PS50104">
    <property type="entry name" value="TIR"/>
    <property type="match status" value="1"/>
</dbReference>
<dbReference type="InterPro" id="IPR045344">
    <property type="entry name" value="C-JID"/>
</dbReference>
<evidence type="ECO:0000313" key="9">
    <source>
        <dbReference type="EMBL" id="OTG30487.1"/>
    </source>
</evidence>
<keyword evidence="5" id="KW-0520">NAD</keyword>
<keyword evidence="3" id="KW-0677">Repeat</keyword>
<dbReference type="OMA" id="IMIHEAS"/>
<dbReference type="FunCoup" id="A0A251V4E9">
    <property type="interactions" value="362"/>
</dbReference>
<dbReference type="Gene3D" id="1.10.8.430">
    <property type="entry name" value="Helical domain of apoptotic protease-activating factors"/>
    <property type="match status" value="1"/>
</dbReference>
<dbReference type="InterPro" id="IPR027417">
    <property type="entry name" value="P-loop_NTPase"/>
</dbReference>
<dbReference type="InterPro" id="IPR044974">
    <property type="entry name" value="Disease_R_plants"/>
</dbReference>
<keyword evidence="10" id="KW-1185">Reference proteome</keyword>
<dbReference type="InterPro" id="IPR035897">
    <property type="entry name" value="Toll_tir_struct_dom_sf"/>
</dbReference>
<dbReference type="InterPro" id="IPR032675">
    <property type="entry name" value="LRR_dom_sf"/>
</dbReference>
<dbReference type="Pfam" id="PF23282">
    <property type="entry name" value="WHD_ROQ1"/>
    <property type="match status" value="1"/>
</dbReference>
<dbReference type="InterPro" id="IPR058192">
    <property type="entry name" value="WHD_ROQ1-like"/>
</dbReference>
<dbReference type="Gene3D" id="3.40.50.300">
    <property type="entry name" value="P-loop containing nucleotide triphosphate hydrolases"/>
    <property type="match status" value="1"/>
</dbReference>
<dbReference type="Gene3D" id="3.40.50.10140">
    <property type="entry name" value="Toll/interleukin-1 receptor homology (TIR) domain"/>
    <property type="match status" value="1"/>
</dbReference>
<evidence type="ECO:0000256" key="3">
    <source>
        <dbReference type="ARBA" id="ARBA00022737"/>
    </source>
</evidence>
<evidence type="ECO:0000256" key="1">
    <source>
        <dbReference type="ARBA" id="ARBA00011982"/>
    </source>
</evidence>
<evidence type="ECO:0000313" key="10">
    <source>
        <dbReference type="Proteomes" id="UP000215914"/>
    </source>
</evidence>
<dbReference type="Pfam" id="PF01582">
    <property type="entry name" value="TIR"/>
    <property type="match status" value="1"/>
</dbReference>
<dbReference type="InterPro" id="IPR002182">
    <property type="entry name" value="NB-ARC"/>
</dbReference>
<protein>
    <recommendedName>
        <fullName evidence="1">ADP-ribosyl cyclase/cyclic ADP-ribose hydrolase</fullName>
        <ecNumber evidence="1">3.2.2.6</ecNumber>
    </recommendedName>
</protein>
<organism evidence="9 10">
    <name type="scientific">Helianthus annuus</name>
    <name type="common">Common sunflower</name>
    <dbReference type="NCBI Taxonomy" id="4232"/>
    <lineage>
        <taxon>Eukaryota</taxon>
        <taxon>Viridiplantae</taxon>
        <taxon>Streptophyta</taxon>
        <taxon>Embryophyta</taxon>
        <taxon>Tracheophyta</taxon>
        <taxon>Spermatophyta</taxon>
        <taxon>Magnoliopsida</taxon>
        <taxon>eudicotyledons</taxon>
        <taxon>Gunneridae</taxon>
        <taxon>Pentapetalae</taxon>
        <taxon>asterids</taxon>
        <taxon>campanulids</taxon>
        <taxon>Asterales</taxon>
        <taxon>Asteraceae</taxon>
        <taxon>Asteroideae</taxon>
        <taxon>Heliantheae alliance</taxon>
        <taxon>Heliantheae</taxon>
        <taxon>Helianthus</taxon>
    </lineage>
</organism>
<dbReference type="GO" id="GO:0006952">
    <property type="term" value="P:defense response"/>
    <property type="evidence" value="ECO:0007669"/>
    <property type="project" value="InterPro"/>
</dbReference>
<sequence length="1030" mass="116060">MALSSRQQAYDVFVSFRYEDISKTFMDHLFSDLKRKGIHAYGDNNQLTRGEESSFEAIEHSRVILVIFSHNYASSTLCLKELVKILECKKSENDKYEVWPIFYDVTPAVVRNQRGSYEEAIMIHEASNEKEVIKWKKALTSAGNLSGWDLQNTTNGYESKFIDIILKEIFNKLIDGPIPSGDSLVGLYARAEQMNLSQFAGSDKVHTIGICGIGGIGKTSVAKAIYNLMYKHFEACSFCEDVNDVVNRNGLVYLQTKLLDDILKDGDPLTDLKIPSVGEGVCIMKRRMKGKKIFIVLDDVDNQNQFEALAGNPDWFNPGSLIVVTSRDRQLLKANHVEHVYEIDPLNDDEARELFNKYAFKGEHPPDEFIECTNGILDYVNGHPLALKTIGSSLFNKTLHEWEREIDNLQHSSNALILIHQVLRVSYNGLDADQKNIFLDIACFFRGEKKDYVLKILDVCESSFSTNLRVLVDKSLISICGDRIQMHNLVQQMGRQIIREESEEPAKQSRLWSPTDVLDVLKNNKGTEFVKGLALDLSSSKVNIDGQSFKKLKNLRLLHIYNGALGSFRDTNGVKCRSELWKETNMSAASGKLEFLSNELQLLCWHGYPFQHLPSSFCPESLLVLDLSFSCIKQVWSRSKGFKTLTLLNLSHCHNLRKTPDFTETPNIKELILDGCENLVKVHPSIGTLKTLIILSLKNCKNLKILPNITKLESLENLNLFGCSKIKNLVKSHPLQLSSFIRKLHGPVASVLPSLSTLGSLRVLNVSHCNLSGASVRSLETLCSLEELDMSVNDFTSINANLSRLSRLSCLRLMGCKKLQFLPNLPSSILNLDAQRCISLQELPKLSTEYSGGNAVFDFKNCLKAVENRAVESLLTVFLPQGRIDIFEEVNIFLPGSSIPGWFGNQRDGDTITMELPPHWHYKKLKGLATCVVITPENTGNRSTYFEISCSVKNLHGDLVSDVCLLSTDDPNIESDQIWVWYKRSDPRWMKVDDRVMVSFKCVGINCKVKRCGVRLVVEDKAAVAIEDEQ</sequence>
<accession>A0A251V4E9</accession>
<evidence type="ECO:0000256" key="6">
    <source>
        <dbReference type="ARBA" id="ARBA00047304"/>
    </source>
</evidence>
<reference evidence="9" key="2">
    <citation type="submission" date="2017-02" db="EMBL/GenBank/DDBJ databases">
        <title>Sunflower complete genome.</title>
        <authorList>
            <person name="Langlade N."/>
            <person name="Munos S."/>
        </authorList>
    </citation>
    <scope>NUCLEOTIDE SEQUENCE [LARGE SCALE GENOMIC DNA]</scope>
    <source>
        <tissue evidence="9">Leaves</tissue>
    </source>
</reference>
<evidence type="ECO:0000256" key="2">
    <source>
        <dbReference type="ARBA" id="ARBA00022614"/>
    </source>
</evidence>
<keyword evidence="2" id="KW-0433">Leucine-rich repeat</keyword>
<dbReference type="GO" id="GO:0061809">
    <property type="term" value="F:NAD+ nucleosidase activity, cyclic ADP-ribose generating"/>
    <property type="evidence" value="ECO:0007669"/>
    <property type="project" value="UniProtKB-EC"/>
</dbReference>
<dbReference type="Gene3D" id="3.80.10.10">
    <property type="entry name" value="Ribonuclease Inhibitor"/>
    <property type="match status" value="2"/>
</dbReference>
<evidence type="ECO:0000259" key="7">
    <source>
        <dbReference type="PROSITE" id="PS50104"/>
    </source>
</evidence>